<dbReference type="RefSeq" id="WP_167031030.1">
    <property type="nucleotide sequence ID" value="NZ_CP050177.1"/>
</dbReference>
<gene>
    <name evidence="2" type="ORF">HA039_18510</name>
</gene>
<keyword evidence="1" id="KW-0732">Signal</keyword>
<sequence length="130" mass="13760">MTILILATGAVGSTSSASADVGCAIRENSPHTDWGGMSFPVDLYCTNTPGDVTSQSFYGSPVTGRMTKTTSWYVCWKIGAPHAGKNSVWYYTQGDAVVNNPGQNAWGYMPAVALGTTKAPFPGLRKCSWG</sequence>
<evidence type="ECO:0000256" key="1">
    <source>
        <dbReference type="SAM" id="SignalP"/>
    </source>
</evidence>
<accession>A0A6G9H0P6</accession>
<dbReference type="KEGG" id="slia:HA039_18510"/>
<dbReference type="Proteomes" id="UP000501179">
    <property type="component" value="Chromosome"/>
</dbReference>
<feature type="chain" id="PRO_5026101697" description="Secreted protein" evidence="1">
    <location>
        <begin position="20"/>
        <end position="130"/>
    </location>
</feature>
<proteinExistence type="predicted"/>
<organism evidence="2 3">
    <name type="scientific">Streptomyces liangshanensis</name>
    <dbReference type="NCBI Taxonomy" id="2717324"/>
    <lineage>
        <taxon>Bacteria</taxon>
        <taxon>Bacillati</taxon>
        <taxon>Actinomycetota</taxon>
        <taxon>Actinomycetes</taxon>
        <taxon>Kitasatosporales</taxon>
        <taxon>Streptomycetaceae</taxon>
        <taxon>Streptomyces</taxon>
    </lineage>
</organism>
<name>A0A6G9H0P6_9ACTN</name>
<reference evidence="2 3" key="1">
    <citation type="submission" date="2020-03" db="EMBL/GenBank/DDBJ databases">
        <title>A novel species.</title>
        <authorList>
            <person name="Gao J."/>
        </authorList>
    </citation>
    <scope>NUCLEOTIDE SEQUENCE [LARGE SCALE GENOMIC DNA]</scope>
    <source>
        <strain evidence="2 3">QMT-12</strain>
    </source>
</reference>
<feature type="signal peptide" evidence="1">
    <location>
        <begin position="1"/>
        <end position="19"/>
    </location>
</feature>
<evidence type="ECO:0000313" key="2">
    <source>
        <dbReference type="EMBL" id="QIQ04040.1"/>
    </source>
</evidence>
<evidence type="ECO:0008006" key="4">
    <source>
        <dbReference type="Google" id="ProtNLM"/>
    </source>
</evidence>
<dbReference type="AlphaFoldDB" id="A0A6G9H0P6"/>
<keyword evidence="3" id="KW-1185">Reference proteome</keyword>
<protein>
    <recommendedName>
        <fullName evidence="4">Secreted protein</fullName>
    </recommendedName>
</protein>
<evidence type="ECO:0000313" key="3">
    <source>
        <dbReference type="Proteomes" id="UP000501179"/>
    </source>
</evidence>
<dbReference type="EMBL" id="CP050177">
    <property type="protein sequence ID" value="QIQ04040.1"/>
    <property type="molecule type" value="Genomic_DNA"/>
</dbReference>